<name>A0A835TG65_9CHLO</name>
<dbReference type="InterPro" id="IPR036291">
    <property type="entry name" value="NAD(P)-bd_dom_sf"/>
</dbReference>
<protein>
    <recommendedName>
        <fullName evidence="4">3-hydroxyacyl-CoA dehydrogenase NAD binding domain-containing protein</fullName>
    </recommendedName>
</protein>
<comment type="caution">
    <text evidence="5">The sequence shown here is derived from an EMBL/GenBank/DDBJ whole genome shotgun (WGS) entry which is preliminary data.</text>
</comment>
<keyword evidence="1" id="KW-0413">Isomerase</keyword>
<evidence type="ECO:0000256" key="3">
    <source>
        <dbReference type="ARBA" id="ARBA00023268"/>
    </source>
</evidence>
<gene>
    <name evidence="5" type="ORF">HYH02_011056</name>
</gene>
<keyword evidence="6" id="KW-1185">Reference proteome</keyword>
<accession>A0A835TG65</accession>
<evidence type="ECO:0000313" key="5">
    <source>
        <dbReference type="EMBL" id="KAG2437676.1"/>
    </source>
</evidence>
<reference evidence="5" key="1">
    <citation type="journal article" date="2020" name="bioRxiv">
        <title>Comparative genomics of Chlamydomonas.</title>
        <authorList>
            <person name="Craig R.J."/>
            <person name="Hasan A.R."/>
            <person name="Ness R.W."/>
            <person name="Keightley P.D."/>
        </authorList>
    </citation>
    <scope>NUCLEOTIDE SEQUENCE</scope>
    <source>
        <strain evidence="5">CCAP 11/173</strain>
    </source>
</reference>
<dbReference type="GO" id="GO:0070403">
    <property type="term" value="F:NAD+ binding"/>
    <property type="evidence" value="ECO:0007669"/>
    <property type="project" value="InterPro"/>
</dbReference>
<dbReference type="PANTHER" id="PTHR23309">
    <property type="entry name" value="3-HYDROXYACYL-COA DEHYROGENASE"/>
    <property type="match status" value="1"/>
</dbReference>
<dbReference type="GO" id="GO:0005777">
    <property type="term" value="C:peroxisome"/>
    <property type="evidence" value="ECO:0007669"/>
    <property type="project" value="TreeGrafter"/>
</dbReference>
<evidence type="ECO:0000313" key="6">
    <source>
        <dbReference type="Proteomes" id="UP000613740"/>
    </source>
</evidence>
<keyword evidence="2" id="KW-0456">Lyase</keyword>
<dbReference type="Gene3D" id="3.40.50.720">
    <property type="entry name" value="NAD(P)-binding Rossmann-like Domain"/>
    <property type="match status" value="1"/>
</dbReference>
<dbReference type="InterPro" id="IPR006176">
    <property type="entry name" value="3-OHacyl-CoA_DH_NAD-bd"/>
</dbReference>
<dbReference type="PANTHER" id="PTHR23309:SF49">
    <property type="entry name" value="PEROXISOMAL BIFUNCTIONAL ENZYME"/>
    <property type="match status" value="1"/>
</dbReference>
<keyword evidence="3" id="KW-0511">Multifunctional enzyme</keyword>
<dbReference type="GO" id="GO:0016853">
    <property type="term" value="F:isomerase activity"/>
    <property type="evidence" value="ECO:0007669"/>
    <property type="project" value="UniProtKB-KW"/>
</dbReference>
<evidence type="ECO:0000256" key="2">
    <source>
        <dbReference type="ARBA" id="ARBA00023239"/>
    </source>
</evidence>
<dbReference type="OrthoDB" id="1737359at2759"/>
<dbReference type="EMBL" id="JAEHOD010000045">
    <property type="protein sequence ID" value="KAG2437676.1"/>
    <property type="molecule type" value="Genomic_DNA"/>
</dbReference>
<organism evidence="5 6">
    <name type="scientific">Chlamydomonas schloesseri</name>
    <dbReference type="NCBI Taxonomy" id="2026947"/>
    <lineage>
        <taxon>Eukaryota</taxon>
        <taxon>Viridiplantae</taxon>
        <taxon>Chlorophyta</taxon>
        <taxon>core chlorophytes</taxon>
        <taxon>Chlorophyceae</taxon>
        <taxon>CS clade</taxon>
        <taxon>Chlamydomonadales</taxon>
        <taxon>Chlamydomonadaceae</taxon>
        <taxon>Chlamydomonas</taxon>
    </lineage>
</organism>
<feature type="domain" description="3-hydroxyacyl-CoA dehydrogenase NAD binding" evidence="4">
    <location>
        <begin position="71"/>
        <end position="205"/>
    </location>
</feature>
<dbReference type="GO" id="GO:0003857">
    <property type="term" value="F:(3S)-3-hydroxyacyl-CoA dehydrogenase (NAD+) activity"/>
    <property type="evidence" value="ECO:0007669"/>
    <property type="project" value="TreeGrafter"/>
</dbReference>
<dbReference type="GO" id="GO:0006635">
    <property type="term" value="P:fatty acid beta-oxidation"/>
    <property type="evidence" value="ECO:0007669"/>
    <property type="project" value="TreeGrafter"/>
</dbReference>
<dbReference type="Proteomes" id="UP000613740">
    <property type="component" value="Unassembled WGS sequence"/>
</dbReference>
<evidence type="ECO:0000259" key="4">
    <source>
        <dbReference type="Pfam" id="PF02737"/>
    </source>
</evidence>
<sequence>MTYFEDEDLEDIGLSGGESQLDWPAAGGPPPRYGSTWGPFHGSNAAIAIVSLAPGEDIVALGYLANFKGFKMKKGAMSQAAADAALARVTGALDYGGFDRADMVIEAVIEDIPLKQKIFADLEKACRPDAILSTNISTIDIELVGAKMAGGAAARRRLLGAHFFSPAHVMPLLEIVRTKDTGAQELLDTLALSAVIKKTPVVVGNCTGFAVNRVFFPYTIGGGWFNRE</sequence>
<dbReference type="Pfam" id="PF02737">
    <property type="entry name" value="3HCDH_N"/>
    <property type="match status" value="1"/>
</dbReference>
<evidence type="ECO:0000256" key="1">
    <source>
        <dbReference type="ARBA" id="ARBA00023235"/>
    </source>
</evidence>
<dbReference type="GO" id="GO:0016829">
    <property type="term" value="F:lyase activity"/>
    <property type="evidence" value="ECO:0007669"/>
    <property type="project" value="UniProtKB-KW"/>
</dbReference>
<proteinExistence type="predicted"/>
<dbReference type="SUPFAM" id="SSF51735">
    <property type="entry name" value="NAD(P)-binding Rossmann-fold domains"/>
    <property type="match status" value="1"/>
</dbReference>
<dbReference type="AlphaFoldDB" id="A0A835TG65"/>